<dbReference type="GeneID" id="100210057"/>
<accession>A0ABM4BE46</accession>
<proteinExistence type="predicted"/>
<name>A0ABM4BE46_HYDVU</name>
<dbReference type="PANTHER" id="PTHR28080:SF1">
    <property type="entry name" value="PEROXISOMAL BIOGENESIS FACTOR 3"/>
    <property type="match status" value="1"/>
</dbReference>
<dbReference type="RefSeq" id="XP_065647228.1">
    <property type="nucleotide sequence ID" value="XM_065791156.1"/>
</dbReference>
<evidence type="ECO:0000313" key="8">
    <source>
        <dbReference type="RefSeq" id="XP_065647228.1"/>
    </source>
</evidence>
<dbReference type="InterPro" id="IPR006966">
    <property type="entry name" value="Peroxin-3"/>
</dbReference>
<keyword evidence="6" id="KW-0812">Transmembrane</keyword>
<evidence type="ECO:0000256" key="6">
    <source>
        <dbReference type="SAM" id="Phobius"/>
    </source>
</evidence>
<dbReference type="PANTHER" id="PTHR28080">
    <property type="entry name" value="PEROXISOMAL BIOGENESIS FACTOR 3"/>
    <property type="match status" value="1"/>
</dbReference>
<evidence type="ECO:0000256" key="2">
    <source>
        <dbReference type="ARBA" id="ARBA00014294"/>
    </source>
</evidence>
<keyword evidence="6" id="KW-1133">Transmembrane helix</keyword>
<dbReference type="Proteomes" id="UP001652625">
    <property type="component" value="Chromosome 02"/>
</dbReference>
<comment type="subunit">
    <text evidence="1">Interacts with PEX19.</text>
</comment>
<reference evidence="8" key="2">
    <citation type="submission" date="2025-08" db="UniProtKB">
        <authorList>
            <consortium name="RefSeq"/>
        </authorList>
    </citation>
    <scope>IDENTIFICATION</scope>
</reference>
<evidence type="ECO:0000256" key="4">
    <source>
        <dbReference type="ARBA" id="ARBA00025338"/>
    </source>
</evidence>
<dbReference type="Pfam" id="PF04882">
    <property type="entry name" value="Peroxin-3"/>
    <property type="match status" value="2"/>
</dbReference>
<evidence type="ECO:0000256" key="1">
    <source>
        <dbReference type="ARBA" id="ARBA00011494"/>
    </source>
</evidence>
<keyword evidence="7" id="KW-1185">Reference proteome</keyword>
<feature type="transmembrane region" description="Helical" evidence="6">
    <location>
        <begin position="119"/>
        <end position="142"/>
    </location>
</feature>
<keyword evidence="6" id="KW-0472">Membrane</keyword>
<organism evidence="7 8">
    <name type="scientific">Hydra vulgaris</name>
    <name type="common">Hydra</name>
    <name type="synonym">Hydra attenuata</name>
    <dbReference type="NCBI Taxonomy" id="6087"/>
    <lineage>
        <taxon>Eukaryota</taxon>
        <taxon>Metazoa</taxon>
        <taxon>Cnidaria</taxon>
        <taxon>Hydrozoa</taxon>
        <taxon>Hydroidolina</taxon>
        <taxon>Anthoathecata</taxon>
        <taxon>Aplanulata</taxon>
        <taxon>Hydridae</taxon>
        <taxon>Hydra</taxon>
    </lineage>
</organism>
<evidence type="ECO:0000256" key="5">
    <source>
        <dbReference type="ARBA" id="ARBA00029630"/>
    </source>
</evidence>
<evidence type="ECO:0000256" key="3">
    <source>
        <dbReference type="ARBA" id="ARBA00022593"/>
    </source>
</evidence>
<gene>
    <name evidence="8" type="primary">LOC100210057</name>
</gene>
<evidence type="ECO:0000313" key="7">
    <source>
        <dbReference type="Proteomes" id="UP001652625"/>
    </source>
</evidence>
<reference evidence="7" key="1">
    <citation type="submission" date="2025-05" db="UniProtKB">
        <authorList>
            <consortium name="RefSeq"/>
        </authorList>
    </citation>
    <scope>NUCLEOTIDE SEQUENCE [LARGE SCALE GENOMIC DNA]</scope>
</reference>
<sequence>MFSSIYDFYKRHRKKIIFTGIFVGSTYAVTKLVSWKFNEWAELKVKEMEQEAKKQYLFESNQRTCTATFLSFLPDVQEVITSKTNLDQFLEILKLNPANKIEIWENIKILSMAQMIASVLSNVLLLVLLKVQLNIIGGYMFVTMMYDKEMDVSDIQKRYLSNVKVFIEKRLPLLVDDVILCVKEIIGSVSLKEKISFLKLQSLTENVIEKLKSSHLKKSVNFSHPFSWYLINNEISNTEERYRRLMFQTNETLSGDSCALVLEDCISSGLQSILNNLKDVFFGYEEDPEAITSVESCAHTSFFKEIELPMAKITPLLNQQLHQIFKSGQNNFLDSVFSQSSLHEFSSNIFDAFSRVYN</sequence>
<keyword evidence="3" id="KW-0962">Peroxisome biogenesis</keyword>
<protein>
    <recommendedName>
        <fullName evidence="2">Peroxisomal biogenesis factor 3</fullName>
    </recommendedName>
    <alternativeName>
        <fullName evidence="5">Peroxisomal assembly protein PEX3</fullName>
    </alternativeName>
</protein>
<comment type="function">
    <text evidence="4">Involved in peroxisome biosynthesis and integrity. Assembles membrane vesicles before the matrix proteins are translocated. As a docking factor for PEX19, is necessary for the import of peroxisomal membrane proteins in the peroxisomes.</text>
</comment>